<comment type="caution">
    <text evidence="1">The sequence shown here is derived from an EMBL/GenBank/DDBJ whole genome shotgun (WGS) entry which is preliminary data.</text>
</comment>
<gene>
    <name evidence="1" type="ORF">V1477_001683</name>
</gene>
<sequence>MTKDALQSDGRRPLLAKILKTTPKENDTTPKKRLPLLCMERAFLFPNTIILYFDSILFTRTMQQSLVGARDFDRF</sequence>
<protein>
    <submittedName>
        <fullName evidence="1">Uncharacterized protein</fullName>
    </submittedName>
</protein>
<organism evidence="1 2">
    <name type="scientific">Vespula maculifrons</name>
    <name type="common">Eastern yellow jacket</name>
    <name type="synonym">Wasp</name>
    <dbReference type="NCBI Taxonomy" id="7453"/>
    <lineage>
        <taxon>Eukaryota</taxon>
        <taxon>Metazoa</taxon>
        <taxon>Ecdysozoa</taxon>
        <taxon>Arthropoda</taxon>
        <taxon>Hexapoda</taxon>
        <taxon>Insecta</taxon>
        <taxon>Pterygota</taxon>
        <taxon>Neoptera</taxon>
        <taxon>Endopterygota</taxon>
        <taxon>Hymenoptera</taxon>
        <taxon>Apocrita</taxon>
        <taxon>Aculeata</taxon>
        <taxon>Vespoidea</taxon>
        <taxon>Vespidae</taxon>
        <taxon>Vespinae</taxon>
        <taxon>Vespula</taxon>
    </lineage>
</organism>
<proteinExistence type="predicted"/>
<dbReference type="AlphaFoldDB" id="A0ABD2CYI3"/>
<reference evidence="1 2" key="1">
    <citation type="journal article" date="2024" name="Ann. Entomol. Soc. Am.">
        <title>Genomic analyses of the southern and eastern yellowjacket wasps (Hymenoptera: Vespidae) reveal evolutionary signatures of social life.</title>
        <authorList>
            <person name="Catto M.A."/>
            <person name="Caine P.B."/>
            <person name="Orr S.E."/>
            <person name="Hunt B.G."/>
            <person name="Goodisman M.A.D."/>
        </authorList>
    </citation>
    <scope>NUCLEOTIDE SEQUENCE [LARGE SCALE GENOMIC DNA]</scope>
    <source>
        <strain evidence="1">232</strain>
        <tissue evidence="1">Head and thorax</tissue>
    </source>
</reference>
<dbReference type="EMBL" id="JAYRBN010000025">
    <property type="protein sequence ID" value="KAL2750187.1"/>
    <property type="molecule type" value="Genomic_DNA"/>
</dbReference>
<name>A0ABD2CYI3_VESMC</name>
<accession>A0ABD2CYI3</accession>
<evidence type="ECO:0000313" key="2">
    <source>
        <dbReference type="Proteomes" id="UP001607303"/>
    </source>
</evidence>
<dbReference type="Proteomes" id="UP001607303">
    <property type="component" value="Unassembled WGS sequence"/>
</dbReference>
<keyword evidence="2" id="KW-1185">Reference proteome</keyword>
<evidence type="ECO:0000313" key="1">
    <source>
        <dbReference type="EMBL" id="KAL2750187.1"/>
    </source>
</evidence>